<name>A0A552WQC9_9MICO</name>
<dbReference type="Proteomes" id="UP000318693">
    <property type="component" value="Unassembled WGS sequence"/>
</dbReference>
<dbReference type="Gene3D" id="3.40.1190.20">
    <property type="match status" value="1"/>
</dbReference>
<gene>
    <name evidence="2" type="ORF">FJ693_11815</name>
</gene>
<accession>A0A552WQC9</accession>
<comment type="caution">
    <text evidence="2">The sequence shown here is derived from an EMBL/GenBank/DDBJ whole genome shotgun (WGS) entry which is preliminary data.</text>
</comment>
<dbReference type="InterPro" id="IPR029056">
    <property type="entry name" value="Ribokinase-like"/>
</dbReference>
<keyword evidence="3" id="KW-1185">Reference proteome</keyword>
<dbReference type="GO" id="GO:0016301">
    <property type="term" value="F:kinase activity"/>
    <property type="evidence" value="ECO:0007669"/>
    <property type="project" value="UniProtKB-KW"/>
</dbReference>
<dbReference type="Pfam" id="PF00294">
    <property type="entry name" value="PfkB"/>
    <property type="match status" value="1"/>
</dbReference>
<dbReference type="PANTHER" id="PTHR42774">
    <property type="entry name" value="PHOSPHOTRANSFERASE SYSTEM TRANSPORT PROTEIN"/>
    <property type="match status" value="1"/>
</dbReference>
<dbReference type="RefSeq" id="WP_143418723.1">
    <property type="nucleotide sequence ID" value="NZ_VJXR01000033.1"/>
</dbReference>
<organism evidence="2 3">
    <name type="scientific">Georgenia yuyongxinii</name>
    <dbReference type="NCBI Taxonomy" id="2589797"/>
    <lineage>
        <taxon>Bacteria</taxon>
        <taxon>Bacillati</taxon>
        <taxon>Actinomycetota</taxon>
        <taxon>Actinomycetes</taxon>
        <taxon>Micrococcales</taxon>
        <taxon>Bogoriellaceae</taxon>
        <taxon>Georgenia</taxon>
    </lineage>
</organism>
<evidence type="ECO:0000313" key="3">
    <source>
        <dbReference type="Proteomes" id="UP000318693"/>
    </source>
</evidence>
<evidence type="ECO:0000259" key="1">
    <source>
        <dbReference type="Pfam" id="PF00294"/>
    </source>
</evidence>
<dbReference type="EMBL" id="VJXR01000033">
    <property type="protein sequence ID" value="TRW44894.1"/>
    <property type="molecule type" value="Genomic_DNA"/>
</dbReference>
<feature type="domain" description="Carbohydrate kinase PfkB" evidence="1">
    <location>
        <begin position="1"/>
        <end position="284"/>
    </location>
</feature>
<proteinExistence type="predicted"/>
<dbReference type="InterPro" id="IPR052562">
    <property type="entry name" value="Ketohexokinase-related"/>
</dbReference>
<dbReference type="AlphaFoldDB" id="A0A552WQC9"/>
<evidence type="ECO:0000313" key="2">
    <source>
        <dbReference type="EMBL" id="TRW44894.1"/>
    </source>
</evidence>
<dbReference type="PANTHER" id="PTHR42774:SF3">
    <property type="entry name" value="KETOHEXOKINASE"/>
    <property type="match status" value="1"/>
</dbReference>
<reference evidence="2 3" key="1">
    <citation type="submission" date="2019-07" db="EMBL/GenBank/DDBJ databases">
        <title>Georgenia wutianyii sp. nov. and Georgenia *** sp. nov. isolated from plateau pika (Ochotona curzoniae) in the Qinghai-Tibet plateau of China.</title>
        <authorList>
            <person name="Tian Z."/>
        </authorList>
    </citation>
    <scope>NUCLEOTIDE SEQUENCE [LARGE SCALE GENOMIC DNA]</scope>
    <source>
        <strain evidence="2 3">Z446</strain>
    </source>
</reference>
<protein>
    <submittedName>
        <fullName evidence="2">Carbohydrate kinase</fullName>
    </submittedName>
</protein>
<keyword evidence="2" id="KW-0808">Transferase</keyword>
<keyword evidence="2" id="KW-0418">Kinase</keyword>
<sequence length="291" mass="29344">MSRVVCCGLTTLDLTQVVDRVPAADEKVVARSVTVDVGGPAANAARTVGALQHPVTLVTALGAGPVADLARELLAAEGVEVVDVAADDGAPALSTVLVTAGTGERAVVSTNAVGRATAAPPGDVLDRAGALLVDGHLLAAQTALAREARARGAVVLLDGGSWKPGLEDLLAHVDVALLSADFTLPPELTGDARARDAVLDAAARLGPVFVAQSHGQDPIRVLAEGRRYTLPVPHVPAEEVVDTLGAGDVLHGVTAMHLANGASWRNAVARGARVASRSVRYAGALGWAAGG</sequence>
<dbReference type="SUPFAM" id="SSF53613">
    <property type="entry name" value="Ribokinase-like"/>
    <property type="match status" value="1"/>
</dbReference>
<dbReference type="InterPro" id="IPR011611">
    <property type="entry name" value="PfkB_dom"/>
</dbReference>